<accession>A0A369PVQ1</accession>
<evidence type="ECO:0000313" key="2">
    <source>
        <dbReference type="Proteomes" id="UP000253961"/>
    </source>
</evidence>
<dbReference type="AlphaFoldDB" id="A0A369PVQ1"/>
<sequence>MDFSKAENKICRTIFELALQREFQQGLNRFAEILDKWKTDKPDDMRESYYSIFNAVTDFDKHIARRYDGLRNSFFYNTIIGLLIDEIITANDLAAFSQDRQSELLSCAERMKDFC</sequence>
<organism evidence="1 2">
    <name type="scientific">Pedobacter chinensis</name>
    <dbReference type="NCBI Taxonomy" id="2282421"/>
    <lineage>
        <taxon>Bacteria</taxon>
        <taxon>Pseudomonadati</taxon>
        <taxon>Bacteroidota</taxon>
        <taxon>Sphingobacteriia</taxon>
        <taxon>Sphingobacteriales</taxon>
        <taxon>Sphingobacteriaceae</taxon>
        <taxon>Pedobacter</taxon>
    </lineage>
</organism>
<dbReference type="EMBL" id="QPKV01000003">
    <property type="protein sequence ID" value="RDC56741.1"/>
    <property type="molecule type" value="Genomic_DNA"/>
</dbReference>
<gene>
    <name evidence="1" type="ORF">DU508_05940</name>
</gene>
<evidence type="ECO:0000313" key="1">
    <source>
        <dbReference type="EMBL" id="RDC56741.1"/>
    </source>
</evidence>
<protein>
    <submittedName>
        <fullName evidence="1">Uncharacterized protein</fullName>
    </submittedName>
</protein>
<name>A0A369PVQ1_9SPHI</name>
<reference evidence="1 2" key="1">
    <citation type="submission" date="2018-07" db="EMBL/GenBank/DDBJ databases">
        <title>Pedobacter sp. nov., isolated from soil.</title>
        <authorList>
            <person name="Zhou L.Y."/>
            <person name="Du Z.J."/>
        </authorList>
    </citation>
    <scope>NUCLEOTIDE SEQUENCE [LARGE SCALE GENOMIC DNA]</scope>
    <source>
        <strain evidence="1 2">JDX94</strain>
    </source>
</reference>
<dbReference type="RefSeq" id="WP_115401929.1">
    <property type="nucleotide sequence ID" value="NZ_QPKV01000003.1"/>
</dbReference>
<dbReference type="Proteomes" id="UP000253961">
    <property type="component" value="Unassembled WGS sequence"/>
</dbReference>
<dbReference type="OrthoDB" id="765826at2"/>
<comment type="caution">
    <text evidence="1">The sequence shown here is derived from an EMBL/GenBank/DDBJ whole genome shotgun (WGS) entry which is preliminary data.</text>
</comment>
<keyword evidence="2" id="KW-1185">Reference proteome</keyword>
<dbReference type="Gene3D" id="6.10.140.1840">
    <property type="match status" value="1"/>
</dbReference>
<proteinExistence type="predicted"/>
<dbReference type="InterPro" id="IPR053747">
    <property type="entry name" value="Fluoresc_Recovery_Reg"/>
</dbReference>